<keyword evidence="2" id="KW-0378">Hydrolase</keyword>
<dbReference type="RefSeq" id="WP_133610857.1">
    <property type="nucleotide sequence ID" value="NZ_SNXW01000010.1"/>
</dbReference>
<proteinExistence type="predicted"/>
<keyword evidence="3" id="KW-1185">Reference proteome</keyword>
<accession>A0A4V3CV27</accession>
<evidence type="ECO:0000313" key="3">
    <source>
        <dbReference type="Proteomes" id="UP000294593"/>
    </source>
</evidence>
<gene>
    <name evidence="2" type="ORF">EV672_11083</name>
</gene>
<evidence type="ECO:0000313" key="2">
    <source>
        <dbReference type="EMBL" id="TDP80868.1"/>
    </source>
</evidence>
<feature type="signal peptide" evidence="1">
    <location>
        <begin position="1"/>
        <end position="27"/>
    </location>
</feature>
<feature type="chain" id="PRO_5020383722" evidence="1">
    <location>
        <begin position="28"/>
        <end position="136"/>
    </location>
</feature>
<reference evidence="2 3" key="1">
    <citation type="submission" date="2019-03" db="EMBL/GenBank/DDBJ databases">
        <title>Genomic Encyclopedia of Type Strains, Phase IV (KMG-IV): sequencing the most valuable type-strain genomes for metagenomic binning, comparative biology and taxonomic classification.</title>
        <authorList>
            <person name="Goeker M."/>
        </authorList>
    </citation>
    <scope>NUCLEOTIDE SEQUENCE [LARGE SCALE GENOMIC DNA]</scope>
    <source>
        <strain evidence="2 3">DSM 11901</strain>
    </source>
</reference>
<keyword evidence="1" id="KW-0732">Signal</keyword>
<comment type="caution">
    <text evidence="2">The sequence shown here is derived from an EMBL/GenBank/DDBJ whole genome shotgun (WGS) entry which is preliminary data.</text>
</comment>
<dbReference type="Proteomes" id="UP000294593">
    <property type="component" value="Unassembled WGS sequence"/>
</dbReference>
<dbReference type="AlphaFoldDB" id="A0A4V3CV27"/>
<evidence type="ECO:0000256" key="1">
    <source>
        <dbReference type="SAM" id="SignalP"/>
    </source>
</evidence>
<dbReference type="EMBL" id="SNXW01000010">
    <property type="protein sequence ID" value="TDP80868.1"/>
    <property type="molecule type" value="Genomic_DNA"/>
</dbReference>
<sequence>MNRIISNVRRCLGALLLPIVLALPAFAADKPLPGEVKVIDVKEAMSPANAAFQACGTGMPPGKAVAVGVDASISRTGMVKFDGLGQDDSLLIEAKGFGYKIDEKLGVWKEGYVSGRMQDKLRLQLDRQLKAAQSVG</sequence>
<protein>
    <submittedName>
        <fullName evidence="2">Restriction endonuclease fold toxin 5 of polymorphic toxin system</fullName>
    </submittedName>
</protein>
<dbReference type="GO" id="GO:0004519">
    <property type="term" value="F:endonuclease activity"/>
    <property type="evidence" value="ECO:0007669"/>
    <property type="project" value="UniProtKB-KW"/>
</dbReference>
<keyword evidence="2" id="KW-0540">Nuclease</keyword>
<keyword evidence="2" id="KW-0255">Endonuclease</keyword>
<organism evidence="2 3">
    <name type="scientific">Aquabacterium commune</name>
    <dbReference type="NCBI Taxonomy" id="70586"/>
    <lineage>
        <taxon>Bacteria</taxon>
        <taxon>Pseudomonadati</taxon>
        <taxon>Pseudomonadota</taxon>
        <taxon>Betaproteobacteria</taxon>
        <taxon>Burkholderiales</taxon>
        <taxon>Aquabacterium</taxon>
    </lineage>
</organism>
<name>A0A4V3CV27_9BURK</name>